<keyword evidence="3" id="KW-1133">Transmembrane helix</keyword>
<evidence type="ECO:0000256" key="3">
    <source>
        <dbReference type="ARBA" id="ARBA00022989"/>
    </source>
</evidence>
<dbReference type="KEGG" id="tso:IZ6_02270"/>
<keyword evidence="7" id="KW-1185">Reference proteome</keyword>
<proteinExistence type="predicted"/>
<dbReference type="Proteomes" id="UP000515317">
    <property type="component" value="Chromosome"/>
</dbReference>
<dbReference type="InterPro" id="IPR016983">
    <property type="entry name" value="UCP031804"/>
</dbReference>
<name>A0A6S6QQD0_9HYPH</name>
<dbReference type="InterPro" id="IPR010652">
    <property type="entry name" value="DUF1232"/>
</dbReference>
<accession>A0A6S6QQD0</accession>
<organism evidence="6 7">
    <name type="scientific">Terrihabitans soli</name>
    <dbReference type="NCBI Taxonomy" id="708113"/>
    <lineage>
        <taxon>Bacteria</taxon>
        <taxon>Pseudomonadati</taxon>
        <taxon>Pseudomonadota</taxon>
        <taxon>Alphaproteobacteria</taxon>
        <taxon>Hyphomicrobiales</taxon>
        <taxon>Terrihabitans</taxon>
    </lineage>
</organism>
<evidence type="ECO:0000313" key="6">
    <source>
        <dbReference type="EMBL" id="BCJ89492.1"/>
    </source>
</evidence>
<evidence type="ECO:0000313" key="7">
    <source>
        <dbReference type="Proteomes" id="UP000515317"/>
    </source>
</evidence>
<evidence type="ECO:0000259" key="5">
    <source>
        <dbReference type="Pfam" id="PF06803"/>
    </source>
</evidence>
<evidence type="ECO:0000256" key="2">
    <source>
        <dbReference type="ARBA" id="ARBA00022692"/>
    </source>
</evidence>
<dbReference type="EMBL" id="AP023361">
    <property type="protein sequence ID" value="BCJ89492.1"/>
    <property type="molecule type" value="Genomic_DNA"/>
</dbReference>
<dbReference type="RefSeq" id="WP_222876199.1">
    <property type="nucleotide sequence ID" value="NZ_AP023361.1"/>
</dbReference>
<keyword evidence="2" id="KW-0812">Transmembrane</keyword>
<dbReference type="GO" id="GO:0012505">
    <property type="term" value="C:endomembrane system"/>
    <property type="evidence" value="ECO:0007669"/>
    <property type="project" value="UniProtKB-SubCell"/>
</dbReference>
<feature type="domain" description="DUF1232" evidence="5">
    <location>
        <begin position="54"/>
        <end position="87"/>
    </location>
</feature>
<sequence>MAKSKAQRIEDEREVREGFWPKIVTFAANLPFAEQALSAWYCAFDRETPASVRYTLMGALAYFVLPTDIIPDILPLIGFADDASVLSAALVAVGTHINETHRAAARDALTKLGRQA</sequence>
<dbReference type="AlphaFoldDB" id="A0A6S6QQD0"/>
<keyword evidence="4" id="KW-0472">Membrane</keyword>
<protein>
    <recommendedName>
        <fullName evidence="5">DUF1232 domain-containing protein</fullName>
    </recommendedName>
</protein>
<evidence type="ECO:0000256" key="4">
    <source>
        <dbReference type="ARBA" id="ARBA00023136"/>
    </source>
</evidence>
<dbReference type="Pfam" id="PF06803">
    <property type="entry name" value="DUF1232"/>
    <property type="match status" value="1"/>
</dbReference>
<comment type="subcellular location">
    <subcellularLocation>
        <location evidence="1">Endomembrane system</location>
        <topology evidence="1">Multi-pass membrane protein</topology>
    </subcellularLocation>
</comment>
<dbReference type="PIRSF" id="PIRSF031804">
    <property type="entry name" value="UCP031804"/>
    <property type="match status" value="1"/>
</dbReference>
<evidence type="ECO:0000256" key="1">
    <source>
        <dbReference type="ARBA" id="ARBA00004127"/>
    </source>
</evidence>
<reference evidence="6 7" key="1">
    <citation type="submission" date="2020-08" db="EMBL/GenBank/DDBJ databases">
        <title>Genome sequence of Rhizobiales bacterium strain IZ6.</title>
        <authorList>
            <person name="Nakai R."/>
            <person name="Naganuma T."/>
        </authorList>
    </citation>
    <scope>NUCLEOTIDE SEQUENCE [LARGE SCALE GENOMIC DNA]</scope>
    <source>
        <strain evidence="6 7">IZ6</strain>
    </source>
</reference>
<gene>
    <name evidence="6" type="ORF">IZ6_02270</name>
</gene>